<evidence type="ECO:0000313" key="3">
    <source>
        <dbReference type="EMBL" id="TIB31505.1"/>
    </source>
</evidence>
<evidence type="ECO:0000256" key="1">
    <source>
        <dbReference type="SAM" id="MobiDB-lite"/>
    </source>
</evidence>
<dbReference type="Proteomes" id="UP000310689">
    <property type="component" value="Unassembled WGS sequence"/>
</dbReference>
<feature type="region of interest" description="Disordered" evidence="1">
    <location>
        <begin position="87"/>
        <end position="115"/>
    </location>
</feature>
<dbReference type="SMART" id="SM00667">
    <property type="entry name" value="LisH"/>
    <property type="match status" value="1"/>
</dbReference>
<dbReference type="OrthoDB" id="10405916at2759"/>
<protein>
    <submittedName>
        <fullName evidence="3">Uncharacterized protein</fullName>
    </submittedName>
</protein>
<sequence length="115" mass="13283">MDLRTLDEHVLNYLNRRGYSQTVELLKLEAGLVVNADDNFLSEWFQVLNECKQSEDFSNHSTQAKTNQLQDSYQLLAIEQRKLHKTQSIEQDKLKTIASRSSSTNIPNPHNFSSE</sequence>
<proteinExistence type="predicted"/>
<dbReference type="EMBL" id="SPOI01000228">
    <property type="protein sequence ID" value="TIB31505.1"/>
    <property type="molecule type" value="Genomic_DNA"/>
</dbReference>
<dbReference type="InterPro" id="IPR006594">
    <property type="entry name" value="LisH"/>
</dbReference>
<evidence type="ECO:0000313" key="2">
    <source>
        <dbReference type="EMBL" id="TIB09569.1"/>
    </source>
</evidence>
<evidence type="ECO:0000313" key="4">
    <source>
        <dbReference type="Proteomes" id="UP000306954"/>
    </source>
</evidence>
<dbReference type="Proteomes" id="UP000306954">
    <property type="component" value="Unassembled WGS sequence"/>
</dbReference>
<dbReference type="AlphaFoldDB" id="A0A4T0FKW8"/>
<feature type="compositionally biased region" description="Polar residues" evidence="1">
    <location>
        <begin position="98"/>
        <end position="115"/>
    </location>
</feature>
<reference evidence="4 5" key="1">
    <citation type="submission" date="2019-03" db="EMBL/GenBank/DDBJ databases">
        <title>Sequencing 23 genomes of Wallemia ichthyophaga.</title>
        <authorList>
            <person name="Gostincar C."/>
        </authorList>
    </citation>
    <scope>NUCLEOTIDE SEQUENCE [LARGE SCALE GENOMIC DNA]</scope>
    <source>
        <strain evidence="3 5">EXF-6200</strain>
        <strain evidence="2 4">EXF-8621</strain>
    </source>
</reference>
<evidence type="ECO:0000313" key="5">
    <source>
        <dbReference type="Proteomes" id="UP000310689"/>
    </source>
</evidence>
<organism evidence="3 5">
    <name type="scientific">Wallemia ichthyophaga</name>
    <dbReference type="NCBI Taxonomy" id="245174"/>
    <lineage>
        <taxon>Eukaryota</taxon>
        <taxon>Fungi</taxon>
        <taxon>Dikarya</taxon>
        <taxon>Basidiomycota</taxon>
        <taxon>Wallemiomycotina</taxon>
        <taxon>Wallemiomycetes</taxon>
        <taxon>Wallemiales</taxon>
        <taxon>Wallemiaceae</taxon>
        <taxon>Wallemia</taxon>
    </lineage>
</organism>
<dbReference type="EMBL" id="SPOF01000040">
    <property type="protein sequence ID" value="TIB09569.1"/>
    <property type="molecule type" value="Genomic_DNA"/>
</dbReference>
<gene>
    <name evidence="3" type="ORF">E3P86_03318</name>
    <name evidence="2" type="ORF">E3P90_03218</name>
</gene>
<accession>A0A4T0FKW8</accession>
<dbReference type="PROSITE" id="PS50896">
    <property type="entry name" value="LISH"/>
    <property type="match status" value="1"/>
</dbReference>
<name>A0A4T0FKW8_WALIC</name>
<comment type="caution">
    <text evidence="3">The sequence shown here is derived from an EMBL/GenBank/DDBJ whole genome shotgun (WGS) entry which is preliminary data.</text>
</comment>